<dbReference type="PANTHER" id="PTHR30419">
    <property type="entry name" value="HTH-TYPE TRANSCRIPTIONAL REGULATOR YBHD"/>
    <property type="match status" value="1"/>
</dbReference>
<dbReference type="GO" id="GO:0003677">
    <property type="term" value="F:DNA binding"/>
    <property type="evidence" value="ECO:0007669"/>
    <property type="project" value="UniProtKB-KW"/>
</dbReference>
<dbReference type="InterPro" id="IPR036390">
    <property type="entry name" value="WH_DNA-bd_sf"/>
</dbReference>
<dbReference type="FunFam" id="1.10.10.10:FF:000001">
    <property type="entry name" value="LysR family transcriptional regulator"/>
    <property type="match status" value="1"/>
</dbReference>
<dbReference type="GO" id="GO:0003700">
    <property type="term" value="F:DNA-binding transcription factor activity"/>
    <property type="evidence" value="ECO:0007669"/>
    <property type="project" value="InterPro"/>
</dbReference>
<evidence type="ECO:0000313" key="6">
    <source>
        <dbReference type="Proteomes" id="UP000183263"/>
    </source>
</evidence>
<evidence type="ECO:0000313" key="5">
    <source>
        <dbReference type="EMBL" id="SDI00436.1"/>
    </source>
</evidence>
<accession>A0A1G8H1F6</accession>
<keyword evidence="6" id="KW-1185">Reference proteome</keyword>
<dbReference type="EMBL" id="FNDN01000004">
    <property type="protein sequence ID" value="SDI00436.1"/>
    <property type="molecule type" value="Genomic_DNA"/>
</dbReference>
<comment type="similarity">
    <text evidence="1">Belongs to the LysR transcriptional regulatory family.</text>
</comment>
<dbReference type="Pfam" id="PF03466">
    <property type="entry name" value="LysR_substrate"/>
    <property type="match status" value="1"/>
</dbReference>
<keyword evidence="2" id="KW-0805">Transcription regulation</keyword>
<dbReference type="AlphaFoldDB" id="A0A1G8H1F6"/>
<evidence type="ECO:0000256" key="3">
    <source>
        <dbReference type="ARBA" id="ARBA00023125"/>
    </source>
</evidence>
<dbReference type="NCBIfam" id="NF008416">
    <property type="entry name" value="PRK11242.1"/>
    <property type="match status" value="1"/>
</dbReference>
<keyword evidence="3" id="KW-0238">DNA-binding</keyword>
<dbReference type="SUPFAM" id="SSF46785">
    <property type="entry name" value="Winged helix' DNA-binding domain"/>
    <property type="match status" value="1"/>
</dbReference>
<dbReference type="RefSeq" id="WP_072737036.1">
    <property type="nucleotide sequence ID" value="NZ_CP048813.1"/>
</dbReference>
<dbReference type="Proteomes" id="UP000183263">
    <property type="component" value="Unassembled WGS sequence"/>
</dbReference>
<evidence type="ECO:0000256" key="4">
    <source>
        <dbReference type="ARBA" id="ARBA00023163"/>
    </source>
</evidence>
<dbReference type="PROSITE" id="PS50931">
    <property type="entry name" value="HTH_LYSR"/>
    <property type="match status" value="1"/>
</dbReference>
<dbReference type="InterPro" id="IPR005119">
    <property type="entry name" value="LysR_subst-bd"/>
</dbReference>
<evidence type="ECO:0000256" key="2">
    <source>
        <dbReference type="ARBA" id="ARBA00023015"/>
    </source>
</evidence>
<keyword evidence="4" id="KW-0804">Transcription</keyword>
<dbReference type="PRINTS" id="PR00039">
    <property type="entry name" value="HTHLYSR"/>
</dbReference>
<dbReference type="Gene3D" id="1.10.10.10">
    <property type="entry name" value="Winged helix-like DNA-binding domain superfamily/Winged helix DNA-binding domain"/>
    <property type="match status" value="1"/>
</dbReference>
<dbReference type="InterPro" id="IPR050950">
    <property type="entry name" value="HTH-type_LysR_regulators"/>
</dbReference>
<dbReference type="SUPFAM" id="SSF53850">
    <property type="entry name" value="Periplasmic binding protein-like II"/>
    <property type="match status" value="1"/>
</dbReference>
<dbReference type="InterPro" id="IPR000847">
    <property type="entry name" value="LysR_HTH_N"/>
</dbReference>
<dbReference type="Gene3D" id="3.40.190.290">
    <property type="match status" value="1"/>
</dbReference>
<evidence type="ECO:0000256" key="1">
    <source>
        <dbReference type="ARBA" id="ARBA00009437"/>
    </source>
</evidence>
<organism evidence="5 6">
    <name type="scientific">Rhodococcus triatomae</name>
    <dbReference type="NCBI Taxonomy" id="300028"/>
    <lineage>
        <taxon>Bacteria</taxon>
        <taxon>Bacillati</taxon>
        <taxon>Actinomycetota</taxon>
        <taxon>Actinomycetes</taxon>
        <taxon>Mycobacteriales</taxon>
        <taxon>Nocardiaceae</taxon>
        <taxon>Rhodococcus</taxon>
    </lineage>
</organism>
<dbReference type="GO" id="GO:0005829">
    <property type="term" value="C:cytosol"/>
    <property type="evidence" value="ECO:0007669"/>
    <property type="project" value="TreeGrafter"/>
</dbReference>
<dbReference type="Pfam" id="PF00126">
    <property type="entry name" value="HTH_1"/>
    <property type="match status" value="1"/>
</dbReference>
<dbReference type="OrthoDB" id="9789529at2"/>
<dbReference type="InterPro" id="IPR036388">
    <property type="entry name" value="WH-like_DNA-bd_sf"/>
</dbReference>
<name>A0A1G8H1F6_9NOCA</name>
<protein>
    <submittedName>
        <fullName evidence="5">LysR family transcriptional regulator, cyn operon transcriptional activator</fullName>
    </submittedName>
</protein>
<gene>
    <name evidence="5" type="ORF">SAMN05444695_104278</name>
</gene>
<proteinExistence type="inferred from homology"/>
<sequence>MELRHVRYLLAVADHGSFSRAAEALQVSQPTLSQQIKQLETGLGVQLLDRSGRSVRLTDAGEAYARHSRLALRELEAGERAVHDVQDLSRGQVRLSVIPTITAYLTGPLLHRFHRSYPGITLSVTEASQSRIEAALLTDTVDLGIGFGESRTAGIRSSPLFIERLGLVASSVSPLARRQSPLPIGDLARVPLALLTPNFATRMRIDDYFSEQDITPNVVLEADSIGALLEVVRRGAMATILPGAIADGHADYLAPISLEPELPTRGIELLTRTTAYRSAAARAFDDVVSKVVVDLRL</sequence>
<reference evidence="5 6" key="1">
    <citation type="submission" date="2016-10" db="EMBL/GenBank/DDBJ databases">
        <authorList>
            <person name="de Groot N.N."/>
        </authorList>
    </citation>
    <scope>NUCLEOTIDE SEQUENCE [LARGE SCALE GENOMIC DNA]</scope>
    <source>
        <strain evidence="5 6">DSM 44892</strain>
    </source>
</reference>